<gene>
    <name evidence="1" type="ORF">GGX14DRAFT_2813</name>
</gene>
<keyword evidence="2" id="KW-1185">Reference proteome</keyword>
<evidence type="ECO:0000313" key="2">
    <source>
        <dbReference type="Proteomes" id="UP001219525"/>
    </source>
</evidence>
<dbReference type="AlphaFoldDB" id="A0AAD6YUV4"/>
<evidence type="ECO:0000313" key="1">
    <source>
        <dbReference type="EMBL" id="KAJ7230229.1"/>
    </source>
</evidence>
<organism evidence="1 2">
    <name type="scientific">Mycena pura</name>
    <dbReference type="NCBI Taxonomy" id="153505"/>
    <lineage>
        <taxon>Eukaryota</taxon>
        <taxon>Fungi</taxon>
        <taxon>Dikarya</taxon>
        <taxon>Basidiomycota</taxon>
        <taxon>Agaricomycotina</taxon>
        <taxon>Agaricomycetes</taxon>
        <taxon>Agaricomycetidae</taxon>
        <taxon>Agaricales</taxon>
        <taxon>Marasmiineae</taxon>
        <taxon>Mycenaceae</taxon>
        <taxon>Mycena</taxon>
    </lineage>
</organism>
<sequence length="169" mass="18783">MSQQNPAAVREETASEITSLWPNALNSLKDGHKKRLKFVRDAGSVDPDAILELVDNQKQRCQEVGKFLDEVSKSLVEYKKTAGGLAQIDSTTHASIPLKVVEVLLKITINDRKTFGSMVLGIEKVSSVIAECTELEVAAKEPAHLESLLQQLYQAWKQSSVIHWLTRTK</sequence>
<reference evidence="1" key="1">
    <citation type="submission" date="2023-03" db="EMBL/GenBank/DDBJ databases">
        <title>Massive genome expansion in bonnet fungi (Mycena s.s.) driven by repeated elements and novel gene families across ecological guilds.</title>
        <authorList>
            <consortium name="Lawrence Berkeley National Laboratory"/>
            <person name="Harder C.B."/>
            <person name="Miyauchi S."/>
            <person name="Viragh M."/>
            <person name="Kuo A."/>
            <person name="Thoen E."/>
            <person name="Andreopoulos B."/>
            <person name="Lu D."/>
            <person name="Skrede I."/>
            <person name="Drula E."/>
            <person name="Henrissat B."/>
            <person name="Morin E."/>
            <person name="Kohler A."/>
            <person name="Barry K."/>
            <person name="LaButti K."/>
            <person name="Morin E."/>
            <person name="Salamov A."/>
            <person name="Lipzen A."/>
            <person name="Mereny Z."/>
            <person name="Hegedus B."/>
            <person name="Baldrian P."/>
            <person name="Stursova M."/>
            <person name="Weitz H."/>
            <person name="Taylor A."/>
            <person name="Grigoriev I.V."/>
            <person name="Nagy L.G."/>
            <person name="Martin F."/>
            <person name="Kauserud H."/>
        </authorList>
    </citation>
    <scope>NUCLEOTIDE SEQUENCE</scope>
    <source>
        <strain evidence="1">9144</strain>
    </source>
</reference>
<protein>
    <submittedName>
        <fullName evidence="1">Uncharacterized protein</fullName>
    </submittedName>
</protein>
<dbReference type="EMBL" id="JARJCW010000001">
    <property type="protein sequence ID" value="KAJ7230229.1"/>
    <property type="molecule type" value="Genomic_DNA"/>
</dbReference>
<proteinExistence type="predicted"/>
<accession>A0AAD6YUV4</accession>
<comment type="caution">
    <text evidence="1">The sequence shown here is derived from an EMBL/GenBank/DDBJ whole genome shotgun (WGS) entry which is preliminary data.</text>
</comment>
<name>A0AAD6YUV4_9AGAR</name>
<dbReference type="Proteomes" id="UP001219525">
    <property type="component" value="Unassembled WGS sequence"/>
</dbReference>